<evidence type="ECO:0000313" key="4">
    <source>
        <dbReference type="EMBL" id="GFH22771.1"/>
    </source>
</evidence>
<dbReference type="Proteomes" id="UP000485058">
    <property type="component" value="Unassembled WGS sequence"/>
</dbReference>
<dbReference type="PROSITE" id="PS51845">
    <property type="entry name" value="PDEASE_I_2"/>
    <property type="match status" value="1"/>
</dbReference>
<comment type="caution">
    <text evidence="4">The sequence shown here is derived from an EMBL/GenBank/DDBJ whole genome shotgun (WGS) entry which is preliminary data.</text>
</comment>
<dbReference type="InterPro" id="IPR002073">
    <property type="entry name" value="PDEase_catalytic_dom"/>
</dbReference>
<keyword evidence="2" id="KW-0378">Hydrolase</keyword>
<evidence type="ECO:0000256" key="2">
    <source>
        <dbReference type="ARBA" id="ARBA00022801"/>
    </source>
</evidence>
<dbReference type="EMBL" id="BLLF01002119">
    <property type="protein sequence ID" value="GFH22771.1"/>
    <property type="molecule type" value="Genomic_DNA"/>
</dbReference>
<dbReference type="PANTHER" id="PTHR11347">
    <property type="entry name" value="CYCLIC NUCLEOTIDE PHOSPHODIESTERASE"/>
    <property type="match status" value="1"/>
</dbReference>
<dbReference type="Pfam" id="PF00233">
    <property type="entry name" value="PDEase_I"/>
    <property type="match status" value="1"/>
</dbReference>
<protein>
    <submittedName>
        <fullName evidence="4">Phosphodiesterase</fullName>
    </submittedName>
</protein>
<name>A0A699ZKH9_HAELA</name>
<keyword evidence="1" id="KW-0479">Metal-binding</keyword>
<dbReference type="SUPFAM" id="SSF109604">
    <property type="entry name" value="HD-domain/PDEase-like"/>
    <property type="match status" value="1"/>
</dbReference>
<dbReference type="GO" id="GO:0007165">
    <property type="term" value="P:signal transduction"/>
    <property type="evidence" value="ECO:0007669"/>
    <property type="project" value="InterPro"/>
</dbReference>
<sequence length="56" mass="6165">MDAVAAAINTGSELAQIYNDISVLENHHCALTFAILRRKECALLDKAQEQQLPGRL</sequence>
<evidence type="ECO:0000256" key="1">
    <source>
        <dbReference type="ARBA" id="ARBA00022723"/>
    </source>
</evidence>
<feature type="domain" description="PDEase" evidence="3">
    <location>
        <begin position="1"/>
        <end position="56"/>
    </location>
</feature>
<dbReference type="Gene3D" id="1.10.1300.10">
    <property type="entry name" value="3'5'-cyclic nucleotide phosphodiesterase, catalytic domain"/>
    <property type="match status" value="1"/>
</dbReference>
<dbReference type="InterPro" id="IPR036971">
    <property type="entry name" value="PDEase_catalytic_dom_sf"/>
</dbReference>
<dbReference type="GO" id="GO:0004114">
    <property type="term" value="F:3',5'-cyclic-nucleotide phosphodiesterase activity"/>
    <property type="evidence" value="ECO:0007669"/>
    <property type="project" value="InterPro"/>
</dbReference>
<evidence type="ECO:0000259" key="3">
    <source>
        <dbReference type="PROSITE" id="PS51845"/>
    </source>
</evidence>
<dbReference type="AlphaFoldDB" id="A0A699ZKH9"/>
<gene>
    <name evidence="4" type="ORF">HaLaN_20283</name>
</gene>
<keyword evidence="5" id="KW-1185">Reference proteome</keyword>
<reference evidence="4 5" key="1">
    <citation type="submission" date="2020-02" db="EMBL/GenBank/DDBJ databases">
        <title>Draft genome sequence of Haematococcus lacustris strain NIES-144.</title>
        <authorList>
            <person name="Morimoto D."/>
            <person name="Nakagawa S."/>
            <person name="Yoshida T."/>
            <person name="Sawayama S."/>
        </authorList>
    </citation>
    <scope>NUCLEOTIDE SEQUENCE [LARGE SCALE GENOMIC DNA]</scope>
    <source>
        <strain evidence="4 5">NIES-144</strain>
    </source>
</reference>
<evidence type="ECO:0000313" key="5">
    <source>
        <dbReference type="Proteomes" id="UP000485058"/>
    </source>
</evidence>
<accession>A0A699ZKH9</accession>
<proteinExistence type="predicted"/>
<dbReference type="GO" id="GO:0046872">
    <property type="term" value="F:metal ion binding"/>
    <property type="evidence" value="ECO:0007669"/>
    <property type="project" value="UniProtKB-KW"/>
</dbReference>
<organism evidence="4 5">
    <name type="scientific">Haematococcus lacustris</name>
    <name type="common">Green alga</name>
    <name type="synonym">Haematococcus pluvialis</name>
    <dbReference type="NCBI Taxonomy" id="44745"/>
    <lineage>
        <taxon>Eukaryota</taxon>
        <taxon>Viridiplantae</taxon>
        <taxon>Chlorophyta</taxon>
        <taxon>core chlorophytes</taxon>
        <taxon>Chlorophyceae</taxon>
        <taxon>CS clade</taxon>
        <taxon>Chlamydomonadales</taxon>
        <taxon>Haematococcaceae</taxon>
        <taxon>Haematococcus</taxon>
    </lineage>
</organism>